<evidence type="ECO:0000313" key="2">
    <source>
        <dbReference type="EMBL" id="MDB2294608.1"/>
    </source>
</evidence>
<dbReference type="SUPFAM" id="SSF56112">
    <property type="entry name" value="Protein kinase-like (PK-like)"/>
    <property type="match status" value="1"/>
</dbReference>
<sequence length="122" mass="12965">MRNTKSEGDGDGSVEKVNETFIDNDSGGQGGVGSSTEESAVTVAGRIPNDPEAELPNECSYGDLSVGTLVGEGGFAEVHEARIDDMDERVALKRPKFSGTLPTSILEQFVDEAEMWGRIADN</sequence>
<evidence type="ECO:0008006" key="4">
    <source>
        <dbReference type="Google" id="ProtNLM"/>
    </source>
</evidence>
<name>A0ABT4Z8W8_HALEZ</name>
<dbReference type="InterPro" id="IPR017441">
    <property type="entry name" value="Protein_kinase_ATP_BS"/>
</dbReference>
<evidence type="ECO:0000313" key="3">
    <source>
        <dbReference type="Proteomes" id="UP001210528"/>
    </source>
</evidence>
<comment type="caution">
    <text evidence="2">The sequence shown here is derived from an EMBL/GenBank/DDBJ whole genome shotgun (WGS) entry which is preliminary data.</text>
</comment>
<dbReference type="EMBL" id="JAQLUK010000237">
    <property type="protein sequence ID" value="MDB2294608.1"/>
    <property type="molecule type" value="Genomic_DNA"/>
</dbReference>
<dbReference type="InterPro" id="IPR011009">
    <property type="entry name" value="Kinase-like_dom_sf"/>
</dbReference>
<feature type="region of interest" description="Disordered" evidence="1">
    <location>
        <begin position="1"/>
        <end position="41"/>
    </location>
</feature>
<keyword evidence="3" id="KW-1185">Reference proteome</keyword>
<dbReference type="Proteomes" id="UP001210528">
    <property type="component" value="Unassembled WGS sequence"/>
</dbReference>
<protein>
    <recommendedName>
        <fullName evidence="4">Protein kinase domain-containing protein</fullName>
    </recommendedName>
</protein>
<evidence type="ECO:0000256" key="1">
    <source>
        <dbReference type="SAM" id="MobiDB-lite"/>
    </source>
</evidence>
<dbReference type="PROSITE" id="PS00107">
    <property type="entry name" value="PROTEIN_KINASE_ATP"/>
    <property type="match status" value="1"/>
</dbReference>
<accession>A0ABT4Z8W8</accession>
<feature type="compositionally biased region" description="Basic and acidic residues" evidence="1">
    <location>
        <begin position="1"/>
        <end position="18"/>
    </location>
</feature>
<organism evidence="2 3">
    <name type="scientific">Halorubrum ezzemoulense</name>
    <name type="common">Halorubrum chaoviator</name>
    <dbReference type="NCBI Taxonomy" id="337243"/>
    <lineage>
        <taxon>Archaea</taxon>
        <taxon>Methanobacteriati</taxon>
        <taxon>Methanobacteriota</taxon>
        <taxon>Stenosarchaea group</taxon>
        <taxon>Halobacteria</taxon>
        <taxon>Halobacteriales</taxon>
        <taxon>Haloferacaceae</taxon>
        <taxon>Halorubrum</taxon>
    </lineage>
</organism>
<reference evidence="2 3" key="1">
    <citation type="submission" date="2023-01" db="EMBL/GenBank/DDBJ databases">
        <title>Halorubrum ezzemoulense from Santa Pola, Spain.</title>
        <authorList>
            <person name="Feng Y."/>
            <person name="Louyakis A.S."/>
            <person name="Gogarten J.P."/>
        </authorList>
    </citation>
    <scope>NUCLEOTIDE SEQUENCE [LARGE SCALE GENOMIC DNA]</scope>
    <source>
        <strain evidence="2 3">AMM015</strain>
    </source>
</reference>
<gene>
    <name evidence="2" type="ORF">PM085_20660</name>
</gene>
<feature type="non-terminal residue" evidence="2">
    <location>
        <position position="122"/>
    </location>
</feature>
<proteinExistence type="predicted"/>
<dbReference type="Gene3D" id="3.30.200.20">
    <property type="entry name" value="Phosphorylase Kinase, domain 1"/>
    <property type="match status" value="1"/>
</dbReference>